<evidence type="ECO:0000256" key="5">
    <source>
        <dbReference type="ARBA" id="ARBA00023010"/>
    </source>
</evidence>
<evidence type="ECO:0000313" key="13">
    <source>
        <dbReference type="EMBL" id="CCC68188.1"/>
    </source>
</evidence>
<feature type="domain" description="Nucleoporin Nup188 N-terminal subdomain III" evidence="12">
    <location>
        <begin position="559"/>
        <end position="976"/>
    </location>
</feature>
<dbReference type="PANTHER" id="PTHR31431">
    <property type="entry name" value="NUCLEOPORIN NUP188 HOMOLOG"/>
    <property type="match status" value="1"/>
</dbReference>
<dbReference type="GO" id="GO:0031990">
    <property type="term" value="P:mRNA export from nucleus in response to heat stress"/>
    <property type="evidence" value="ECO:0007669"/>
    <property type="project" value="EnsemblFungi"/>
</dbReference>
<reference evidence="13 14" key="1">
    <citation type="journal article" date="2011" name="Proc. Natl. Acad. Sci. U.S.A.">
        <title>Evolutionary erosion of yeast sex chromosomes by mating-type switching accidents.</title>
        <authorList>
            <person name="Gordon J.L."/>
            <person name="Armisen D."/>
            <person name="Proux-Wera E."/>
            <person name="Oheigeartaigh S.S."/>
            <person name="Byrne K.P."/>
            <person name="Wolfe K.H."/>
        </authorList>
    </citation>
    <scope>NUCLEOTIDE SEQUENCE [LARGE SCALE GENOMIC DNA]</scope>
    <source>
        <strain evidence="14">ATCC 76901 / BCRC 22586 / CBS 4309 / NBRC 1992 / NRRL Y-12630</strain>
    </source>
</reference>
<protein>
    <recommendedName>
        <fullName evidence="9">Nucleoporin NUP188</fullName>
    </recommendedName>
</protein>
<dbReference type="Pfam" id="PF18378">
    <property type="entry name" value="Nup188_C"/>
    <property type="match status" value="1"/>
</dbReference>
<accession>G0VB64</accession>
<keyword evidence="7" id="KW-0539">Nucleus</keyword>
<dbReference type="PANTHER" id="PTHR31431:SF1">
    <property type="entry name" value="NUCLEOPORIN NUP188"/>
    <property type="match status" value="1"/>
</dbReference>
<dbReference type="HOGENOM" id="CLU_001029_1_0_1"/>
<evidence type="ECO:0000256" key="4">
    <source>
        <dbReference type="ARBA" id="ARBA00022927"/>
    </source>
</evidence>
<dbReference type="KEGG" id="ncs:NCAS_0B01040"/>
<proteinExistence type="inferred from homology"/>
<organism evidence="13 14">
    <name type="scientific">Naumovozyma castellii</name>
    <name type="common">Yeast</name>
    <name type="synonym">Saccharomyces castellii</name>
    <dbReference type="NCBI Taxonomy" id="27288"/>
    <lineage>
        <taxon>Eukaryota</taxon>
        <taxon>Fungi</taxon>
        <taxon>Dikarya</taxon>
        <taxon>Ascomycota</taxon>
        <taxon>Saccharomycotina</taxon>
        <taxon>Saccharomycetes</taxon>
        <taxon>Saccharomycetales</taxon>
        <taxon>Saccharomycetaceae</taxon>
        <taxon>Naumovozyma</taxon>
    </lineage>
</organism>
<feature type="domain" description="Nucleoporin Nup188 N-terminal" evidence="10">
    <location>
        <begin position="59"/>
        <end position="508"/>
    </location>
</feature>
<keyword evidence="4" id="KW-0653">Protein transport</keyword>
<evidence type="ECO:0000256" key="3">
    <source>
        <dbReference type="ARBA" id="ARBA00022816"/>
    </source>
</evidence>
<dbReference type="Pfam" id="PF10487">
    <property type="entry name" value="Nup188_N"/>
    <property type="match status" value="1"/>
</dbReference>
<evidence type="ECO:0000256" key="8">
    <source>
        <dbReference type="ARBA" id="ARBA00038387"/>
    </source>
</evidence>
<dbReference type="InParanoid" id="G0VB64"/>
<dbReference type="Pfam" id="PF21093">
    <property type="entry name" value="Nup188_N-subdom_III"/>
    <property type="match status" value="1"/>
</dbReference>
<keyword evidence="3" id="KW-0509">mRNA transport</keyword>
<reference key="2">
    <citation type="submission" date="2011-08" db="EMBL/GenBank/DDBJ databases">
        <title>Genome sequence of Naumovozyma castellii.</title>
        <authorList>
            <person name="Gordon J.L."/>
            <person name="Armisen D."/>
            <person name="Proux-Wera E."/>
            <person name="OhEigeartaigh S.S."/>
            <person name="Byrne K.P."/>
            <person name="Wolfe K.H."/>
        </authorList>
    </citation>
    <scope>NUCLEOTIDE SEQUENCE</scope>
    <source>
        <strain>Type strain:CBS 4309</strain>
    </source>
</reference>
<comment type="subcellular location">
    <subcellularLocation>
        <location evidence="1">Nucleus</location>
        <location evidence="1">Nuclear pore complex</location>
    </subcellularLocation>
</comment>
<evidence type="ECO:0000256" key="9">
    <source>
        <dbReference type="ARBA" id="ARBA00040174"/>
    </source>
</evidence>
<dbReference type="GO" id="GO:0006999">
    <property type="term" value="P:nuclear pore organization"/>
    <property type="evidence" value="ECO:0007669"/>
    <property type="project" value="EnsemblFungi"/>
</dbReference>
<gene>
    <name evidence="13" type="primary">NCAS0B01040</name>
    <name evidence="13" type="ordered locus">NCAS_0B01040</name>
</gene>
<dbReference type="Gene3D" id="1.25.10.70">
    <property type="match status" value="1"/>
</dbReference>
<dbReference type="Proteomes" id="UP000001640">
    <property type="component" value="Chromosome 2"/>
</dbReference>
<evidence type="ECO:0000256" key="6">
    <source>
        <dbReference type="ARBA" id="ARBA00023132"/>
    </source>
</evidence>
<dbReference type="InterPro" id="IPR044840">
    <property type="entry name" value="Nup188"/>
</dbReference>
<comment type="similarity">
    <text evidence="8">Belongs to the Nup188 family.</text>
</comment>
<dbReference type="GO" id="GO:0006606">
    <property type="term" value="P:protein import into nucleus"/>
    <property type="evidence" value="ECO:0007669"/>
    <property type="project" value="EnsemblFungi"/>
</dbReference>
<dbReference type="InterPro" id="IPR041634">
    <property type="entry name" value="Nup188_C"/>
</dbReference>
<dbReference type="InterPro" id="IPR018864">
    <property type="entry name" value="Nucleoporin_Nup188_N"/>
</dbReference>
<evidence type="ECO:0000259" key="11">
    <source>
        <dbReference type="Pfam" id="PF18378"/>
    </source>
</evidence>
<dbReference type="EMBL" id="HE576753">
    <property type="protein sequence ID" value="CCC68188.1"/>
    <property type="molecule type" value="Genomic_DNA"/>
</dbReference>
<keyword evidence="5" id="KW-0811">Translocation</keyword>
<dbReference type="FunCoup" id="G0VB64">
    <property type="interactions" value="205"/>
</dbReference>
<dbReference type="GeneID" id="96901750"/>
<dbReference type="GO" id="GO:0017056">
    <property type="term" value="F:structural constituent of nuclear pore"/>
    <property type="evidence" value="ECO:0007669"/>
    <property type="project" value="EnsemblFungi"/>
</dbReference>
<evidence type="ECO:0000313" key="14">
    <source>
        <dbReference type="Proteomes" id="UP000001640"/>
    </source>
</evidence>
<sequence>MSFVQKPAIGADTTADYFNKMSFSYIEYFIREYQSTRTNIESVALSNSNVFPNKSFTRINEFLTSNKEIFTTLSSFNKTSAKERPAFSKTLSLRGSTFQISDEKLHNLAWDVSNFLNLNFQETLRIILQHNAINKINNKEETSSKIPDLIIDVLNERNSISEVMLIMLTDNKLPVINDAFFKSFTGDKRTITCIDLIRVFKSLVKNFNEKGNNDVFSEQLSDDILIDLTSSRNSNNLIYMTNILRILTNLFLNTSLTTDITLMWTELAFDAEIVTFLRNHPNLESIFVVNTLLVLGLDTTSNSINITNANYFNDKETFKALQTMFMNSMTLEDPVVNPVLYYMWSFVLFTKSFILEENMDDTSLLDFIQFVFEESSIYELTNAFAKHAEDLSVFQSLQNISILLSFDQLYPIILLSFLTFSLNFIPLNVETSILIKVTLSNVSQEFVENFLTNELFEKKFAILKTKLPLIDDALLPLINIVSVHPEFANFELRELKTYAATVKLGELNYDLQDDDSDLIVLKKEALLPPPLESDPSILLSIPENSRASIVTTDPNDESLVIFLYDYNGWAMIGRVLTNLSDKFTAMGDDMDKYSKDLMISIIELISSTVSSQNLSVQTSSEILQYLSKSVENADIVSLLFRILDVSLNRRSYEVLSACMSFLNDLISSFPNLVWTYLARSNLLDRYGRTGFANTILGTIELANGDYQFTILLIKLTDSLVTESLLQDSSIVAKTKNDILEKLIAHLLHIYESYHFWKFNDIKQRFEIGYHLTDVFSKIVYNVYGIDPLSAPTDKITNILTPSGFRIIDTFLSGQSPDSLAASTLLNILISSKIDQISFKGNKSFGSMYSKLIKKSFQLTDLLISVRGLLNMSPSTLEKMLFSNSQKLVDIYNSVYELKSAIINLLDVLIGAPWDDNYPFLLSYLGEAHSELLFDSIAADLQSALEDYKLSKRIYPLFSTLMQSKQDGLAILFLTGKTASNKSFNEETKDIKSASNSSIFTILKQNALRLGELPESVGSRLLDAIAYAFNTWTNARILDKDTEFISALVKILNTFEPQKSGTGLTKEETVILSNRYRLISRIVEIFALYLYTSSDVNSKVYELLNRDDLSKIIKPFFQIDGYNQKLHDSINENFERYWPKYKLSSFALSPLSKSVHTFQNNAYDIEMMDQLFSQDEKWIGNGQEKGFREDVIIASLNLQYVHHQISAAKAWGALLTTFLKVTTTTPLKDTFLDITSYFLDINIKHGIGKPIFKELYLERIELCFYILFSMQATSKMIPEKTLTDLLSQLITIFKSDDIDYLGNLSVSNRSNNFYKPILRSILILLSLATTGKHFVELTSDQLLECFECAFSKGVHLILSEILSDMNAAAITSKETVIYNLGERIQDLFLLLSLFSKMKALSPPETFKAVMASSLDEIGTMKVILNLYSSAHSINVNDEPIIGHIVLTFISELCTIQAIAERFIANGLFTVLLESPLSVVIQNGNIKPELQARLHNIWSNGLLSIILLLLSELGTKVLPECCLFVSYFHKQIKTAVFSWSDNKLAVSTALIRETTQLVLLQKMLDALDYKKYLRRSRVNTVNAEDDSVELVRGLDSDYERKDLSVVLNKLLTHPKYLNSRIIPSSLEEQHLLEEEGTRLEFVKKICKQIKELQESLFKEL</sequence>
<evidence type="ECO:0000259" key="10">
    <source>
        <dbReference type="Pfam" id="PF10487"/>
    </source>
</evidence>
<keyword evidence="6" id="KW-0906">Nuclear pore complex</keyword>
<dbReference type="GO" id="GO:0044611">
    <property type="term" value="C:nuclear pore inner ring"/>
    <property type="evidence" value="ECO:0007669"/>
    <property type="project" value="EnsemblFungi"/>
</dbReference>
<name>G0VB64_NAUCA</name>
<dbReference type="eggNOG" id="ENOG502QQFV">
    <property type="taxonomic scope" value="Eukaryota"/>
</dbReference>
<dbReference type="OMA" id="HSWKFFA"/>
<evidence type="ECO:0000256" key="1">
    <source>
        <dbReference type="ARBA" id="ARBA00004567"/>
    </source>
</evidence>
<dbReference type="OrthoDB" id="102511at2759"/>
<dbReference type="STRING" id="1064592.G0VB64"/>
<keyword evidence="2" id="KW-0813">Transport</keyword>
<keyword evidence="14" id="KW-1185">Reference proteome</keyword>
<evidence type="ECO:0000256" key="7">
    <source>
        <dbReference type="ARBA" id="ARBA00023242"/>
    </source>
</evidence>
<dbReference type="InterPro" id="IPR048883">
    <property type="entry name" value="Nup188_N-subdom_III"/>
</dbReference>
<evidence type="ECO:0000256" key="2">
    <source>
        <dbReference type="ARBA" id="ARBA00022448"/>
    </source>
</evidence>
<dbReference type="RefSeq" id="XP_003674564.1">
    <property type="nucleotide sequence ID" value="XM_003674516.1"/>
</dbReference>
<evidence type="ECO:0000259" key="12">
    <source>
        <dbReference type="Pfam" id="PF21093"/>
    </source>
</evidence>
<feature type="domain" description="Nuclear pore protein Nup188 C-terminal" evidence="11">
    <location>
        <begin position="1285"/>
        <end position="1634"/>
    </location>
</feature>